<evidence type="ECO:0000259" key="8">
    <source>
        <dbReference type="Pfam" id="PF21982"/>
    </source>
</evidence>
<accession>A0ABV2EAP3</accession>
<evidence type="ECO:0000259" key="6">
    <source>
        <dbReference type="Pfam" id="PF02631"/>
    </source>
</evidence>
<dbReference type="Pfam" id="PF21981">
    <property type="entry name" value="RecX_HTH3"/>
    <property type="match status" value="1"/>
</dbReference>
<dbReference type="Pfam" id="PF21982">
    <property type="entry name" value="RecX_HTH1"/>
    <property type="match status" value="1"/>
</dbReference>
<comment type="subcellular location">
    <subcellularLocation>
        <location evidence="1 5">Cytoplasm</location>
    </subcellularLocation>
</comment>
<dbReference type="Proteomes" id="UP001549019">
    <property type="component" value="Unassembled WGS sequence"/>
</dbReference>
<evidence type="ECO:0000256" key="5">
    <source>
        <dbReference type="HAMAP-Rule" id="MF_01114"/>
    </source>
</evidence>
<comment type="caution">
    <text evidence="9">The sequence shown here is derived from an EMBL/GenBank/DDBJ whole genome shotgun (WGS) entry which is preliminary data.</text>
</comment>
<comment type="similarity">
    <text evidence="2 5">Belongs to the RecX family.</text>
</comment>
<dbReference type="InterPro" id="IPR053925">
    <property type="entry name" value="RecX_HTH_3rd"/>
</dbReference>
<protein>
    <recommendedName>
        <fullName evidence="3 5">Regulatory protein RecX</fullName>
    </recommendedName>
</protein>
<dbReference type="EMBL" id="JBDZDV010000005">
    <property type="protein sequence ID" value="MET3111493.1"/>
    <property type="molecule type" value="Genomic_DNA"/>
</dbReference>
<dbReference type="PANTHER" id="PTHR33602:SF1">
    <property type="entry name" value="REGULATORY PROTEIN RECX FAMILY PROTEIN"/>
    <property type="match status" value="1"/>
</dbReference>
<evidence type="ECO:0000256" key="4">
    <source>
        <dbReference type="ARBA" id="ARBA00022490"/>
    </source>
</evidence>
<keyword evidence="4 5" id="KW-0963">Cytoplasm</keyword>
<dbReference type="RefSeq" id="WP_230821405.1">
    <property type="nucleotide sequence ID" value="NZ_JAJNCU010000002.1"/>
</dbReference>
<dbReference type="Pfam" id="PF02631">
    <property type="entry name" value="RecX_HTH2"/>
    <property type="match status" value="1"/>
</dbReference>
<feature type="domain" description="RecX second three-helical" evidence="6">
    <location>
        <begin position="114"/>
        <end position="151"/>
    </location>
</feature>
<gene>
    <name evidence="5" type="primary">recX</name>
    <name evidence="9" type="ORF">ABHD89_001908</name>
</gene>
<feature type="domain" description="RecX first three-helical" evidence="8">
    <location>
        <begin position="69"/>
        <end position="107"/>
    </location>
</feature>
<evidence type="ECO:0000256" key="1">
    <source>
        <dbReference type="ARBA" id="ARBA00004496"/>
    </source>
</evidence>
<dbReference type="InterPro" id="IPR036388">
    <property type="entry name" value="WH-like_DNA-bd_sf"/>
</dbReference>
<dbReference type="HAMAP" id="MF_01114">
    <property type="entry name" value="RecX"/>
    <property type="match status" value="1"/>
</dbReference>
<keyword evidence="10" id="KW-1185">Reference proteome</keyword>
<evidence type="ECO:0000256" key="3">
    <source>
        <dbReference type="ARBA" id="ARBA00018111"/>
    </source>
</evidence>
<feature type="domain" description="RecX third three-helical" evidence="7">
    <location>
        <begin position="223"/>
        <end position="258"/>
    </location>
</feature>
<comment type="function">
    <text evidence="5">Modulates RecA activity.</text>
</comment>
<dbReference type="InterPro" id="IPR053926">
    <property type="entry name" value="RecX_HTH_1st"/>
</dbReference>
<evidence type="ECO:0000313" key="9">
    <source>
        <dbReference type="EMBL" id="MET3111493.1"/>
    </source>
</evidence>
<dbReference type="InterPro" id="IPR053924">
    <property type="entry name" value="RecX_HTH_2nd"/>
</dbReference>
<reference evidence="9 10" key="1">
    <citation type="submission" date="2024-05" db="EMBL/GenBank/DDBJ databases">
        <title>Genomic Encyclopedia of Type Strains, Phase IV (KMG-IV): sequencing the most valuable type-strain genomes for metagenomic binning, comparative biology and taxonomic classification.</title>
        <authorList>
            <person name="Goeker M."/>
        </authorList>
    </citation>
    <scope>NUCLEOTIDE SEQUENCE [LARGE SCALE GENOMIC DNA]</scope>
    <source>
        <strain evidence="9 10">DSM 25286</strain>
    </source>
</reference>
<dbReference type="Gene3D" id="1.10.10.10">
    <property type="entry name" value="Winged helix-like DNA-binding domain superfamily/Winged helix DNA-binding domain"/>
    <property type="match status" value="3"/>
</dbReference>
<evidence type="ECO:0000313" key="10">
    <source>
        <dbReference type="Proteomes" id="UP001549019"/>
    </source>
</evidence>
<organism evidence="9 10">
    <name type="scientific">Salinicoccus halitifaciens</name>
    <dbReference type="NCBI Taxonomy" id="1073415"/>
    <lineage>
        <taxon>Bacteria</taxon>
        <taxon>Bacillati</taxon>
        <taxon>Bacillota</taxon>
        <taxon>Bacilli</taxon>
        <taxon>Bacillales</taxon>
        <taxon>Staphylococcaceae</taxon>
        <taxon>Salinicoccus</taxon>
    </lineage>
</organism>
<sequence>MFDLKEAVAMIKIDKVSLKKNGLYEVHLSNGDKMTVHEESLVRHRLLSGRELTGEELEAVTESIQYDQAYVDALKYISYKLRSHHEIREYLGEEYAPYIVDDVVGRLMDENYINDEMYAEALKNTMLNTSDKGPGMLERELKKHRIDEEIIFQKTGAFSDAVDSERMNKLKAKELKRYKGSQRHFSMKLQEKLMTKGYYKEHIDLITFGAEFDETPYFERDFEKIYKRYRNRHEGYVLKQKLTEALLRKGYEYDLIQEKLGEMTDETIG</sequence>
<evidence type="ECO:0000259" key="7">
    <source>
        <dbReference type="Pfam" id="PF21981"/>
    </source>
</evidence>
<dbReference type="InterPro" id="IPR003783">
    <property type="entry name" value="Regulatory_RecX"/>
</dbReference>
<name>A0ABV2EAP3_9STAP</name>
<dbReference type="PANTHER" id="PTHR33602">
    <property type="entry name" value="REGULATORY PROTEIN RECX FAMILY PROTEIN"/>
    <property type="match status" value="1"/>
</dbReference>
<evidence type="ECO:0000256" key="2">
    <source>
        <dbReference type="ARBA" id="ARBA00009695"/>
    </source>
</evidence>
<proteinExistence type="inferred from homology"/>